<feature type="domain" description="Heterokaryon incompatibility" evidence="1">
    <location>
        <begin position="180"/>
        <end position="328"/>
    </location>
</feature>
<reference evidence="3" key="2">
    <citation type="submission" date="2015-01" db="EMBL/GenBank/DDBJ databases">
        <title>Evolutionary Origins and Diversification of the Mycorrhizal Mutualists.</title>
        <authorList>
            <consortium name="DOE Joint Genome Institute"/>
            <consortium name="Mycorrhizal Genomics Consortium"/>
            <person name="Kohler A."/>
            <person name="Kuo A."/>
            <person name="Nagy L.G."/>
            <person name="Floudas D."/>
            <person name="Copeland A."/>
            <person name="Barry K.W."/>
            <person name="Cichocki N."/>
            <person name="Veneault-Fourrey C."/>
            <person name="LaButti K."/>
            <person name="Lindquist E.A."/>
            <person name="Lipzen A."/>
            <person name="Lundell T."/>
            <person name="Morin E."/>
            <person name="Murat C."/>
            <person name="Riley R."/>
            <person name="Ohm R."/>
            <person name="Sun H."/>
            <person name="Tunlid A."/>
            <person name="Henrissat B."/>
            <person name="Grigoriev I.V."/>
            <person name="Hibbett D.S."/>
            <person name="Martin F."/>
        </authorList>
    </citation>
    <scope>NUCLEOTIDE SEQUENCE [LARGE SCALE GENOMIC DNA]</scope>
    <source>
        <strain evidence="3">Zn</strain>
    </source>
</reference>
<evidence type="ECO:0000313" key="2">
    <source>
        <dbReference type="EMBL" id="KIM99172.1"/>
    </source>
</evidence>
<name>A0A0C3DB71_OIDMZ</name>
<dbReference type="Proteomes" id="UP000054321">
    <property type="component" value="Unassembled WGS sequence"/>
</dbReference>
<evidence type="ECO:0000313" key="3">
    <source>
        <dbReference type="Proteomes" id="UP000054321"/>
    </source>
</evidence>
<dbReference type="PANTHER" id="PTHR24148">
    <property type="entry name" value="ANKYRIN REPEAT DOMAIN-CONTAINING PROTEIN 39 HOMOLOG-RELATED"/>
    <property type="match status" value="1"/>
</dbReference>
<dbReference type="Pfam" id="PF06985">
    <property type="entry name" value="HET"/>
    <property type="match status" value="1"/>
</dbReference>
<dbReference type="PANTHER" id="PTHR24148:SF73">
    <property type="entry name" value="HET DOMAIN PROTEIN (AFU_ORTHOLOGUE AFUA_8G01020)"/>
    <property type="match status" value="1"/>
</dbReference>
<dbReference type="STRING" id="913774.A0A0C3DB71"/>
<dbReference type="InterPro" id="IPR010730">
    <property type="entry name" value="HET"/>
</dbReference>
<proteinExistence type="predicted"/>
<dbReference type="AlphaFoldDB" id="A0A0C3DB71"/>
<accession>A0A0C3DB71</accession>
<keyword evidence="3" id="KW-1185">Reference proteome</keyword>
<organism evidence="2 3">
    <name type="scientific">Oidiodendron maius (strain Zn)</name>
    <dbReference type="NCBI Taxonomy" id="913774"/>
    <lineage>
        <taxon>Eukaryota</taxon>
        <taxon>Fungi</taxon>
        <taxon>Dikarya</taxon>
        <taxon>Ascomycota</taxon>
        <taxon>Pezizomycotina</taxon>
        <taxon>Leotiomycetes</taxon>
        <taxon>Leotiomycetes incertae sedis</taxon>
        <taxon>Myxotrichaceae</taxon>
        <taxon>Oidiodendron</taxon>
    </lineage>
</organism>
<dbReference type="InterPro" id="IPR052895">
    <property type="entry name" value="HetReg/Transcr_Mod"/>
</dbReference>
<dbReference type="OrthoDB" id="194358at2759"/>
<dbReference type="Pfam" id="PF26639">
    <property type="entry name" value="Het-6_barrel"/>
    <property type="match status" value="1"/>
</dbReference>
<gene>
    <name evidence="2" type="ORF">OIDMADRAFT_56335</name>
</gene>
<dbReference type="HOGENOM" id="CLU_004184_7_2_1"/>
<protein>
    <recommendedName>
        <fullName evidence="1">Heterokaryon incompatibility domain-containing protein</fullName>
    </recommendedName>
</protein>
<reference evidence="2 3" key="1">
    <citation type="submission" date="2014-04" db="EMBL/GenBank/DDBJ databases">
        <authorList>
            <consortium name="DOE Joint Genome Institute"/>
            <person name="Kuo A."/>
            <person name="Martino E."/>
            <person name="Perotto S."/>
            <person name="Kohler A."/>
            <person name="Nagy L.G."/>
            <person name="Floudas D."/>
            <person name="Copeland A."/>
            <person name="Barry K.W."/>
            <person name="Cichocki N."/>
            <person name="Veneault-Fourrey C."/>
            <person name="LaButti K."/>
            <person name="Lindquist E.A."/>
            <person name="Lipzen A."/>
            <person name="Lundell T."/>
            <person name="Morin E."/>
            <person name="Murat C."/>
            <person name="Sun H."/>
            <person name="Tunlid A."/>
            <person name="Henrissat B."/>
            <person name="Grigoriev I.V."/>
            <person name="Hibbett D.S."/>
            <person name="Martin F."/>
            <person name="Nordberg H.P."/>
            <person name="Cantor M.N."/>
            <person name="Hua S.X."/>
        </authorList>
    </citation>
    <scope>NUCLEOTIDE SEQUENCE [LARGE SCALE GENOMIC DNA]</scope>
    <source>
        <strain evidence="2 3">Zn</strain>
    </source>
</reference>
<dbReference type="EMBL" id="KN832879">
    <property type="protein sequence ID" value="KIM99172.1"/>
    <property type="molecule type" value="Genomic_DNA"/>
</dbReference>
<dbReference type="InParanoid" id="A0A0C3DB71"/>
<sequence>MEALAEILQAATAYILVCKDKRSGKPTAPELTNFQFYSTQCGFFDDTPRGLLAAAVQFALFLAFGWNLWICIPVGYCTTKAAPFLYRLVRNSAIYFFGATREAVHLDGSEADDWSATREQGDPPDQLQNDGMISQHEMFRHRPLSGPDNFRCLLLKSAKDKDAVIECELYHLGVDSPAFYDAVSYCWEEQTPTEPILCDNQRFLVTANCFAILRQLRRRRVGRLLWVDAICIDQTREGEQERNQQLQIMGQIYSQAAKVVVWMGPSTPESRLAFRYLRFLQEMMILPQRAQDWLMKRLLDKIVARKHGNCIRETSRRPWYSRVWTVQEVAMAKRGCCTVYCGDDKLNYDWMNLHLWSMTTYLHARDDYGLNDLLQEPRNNLRRSLRHMVASKAASDGAFPPRGIPHLMRFLLCYHSTHPADKIFAFYGILKEIGVPMPTPDYGVSLGVVYWTATLALLVHEPSTALLSLASGVDGRLGDVPSWVPDFRMSNHIMFLDGTFSASGSSRSPVEILNRRRCLKVSGKIIDKIVDRSNERLEVWEPPFGCTDVFDSRYFGLDDIHKFTPTILVLQDFIGFSFDVNTNLRYHREEGDMHQILGDIYTQGRMGLLALTGHDFAVWIGILMANQPWFPHADEESLEIFLQKAREDPEMKRRFFDDPEMRQCTQFEQWQILCAMKMNPCAARMMHLVWAMARGNMLFSTRERYLGSATRSLVVGDEIALIQGVKTPMVLRPVDTASGKRYKIVGPAYVYGVMNGELWDESNGAEDLILI</sequence>
<evidence type="ECO:0000259" key="1">
    <source>
        <dbReference type="Pfam" id="PF06985"/>
    </source>
</evidence>